<accession>A0A5E6MC45</accession>
<name>A0A5E6MC45_9BACT</name>
<dbReference type="GO" id="GO:0005829">
    <property type="term" value="C:cytosol"/>
    <property type="evidence" value="ECO:0007669"/>
    <property type="project" value="TreeGrafter"/>
</dbReference>
<dbReference type="EC" id="2.4.2.18" evidence="4"/>
<keyword evidence="5" id="KW-1185">Reference proteome</keyword>
<gene>
    <name evidence="4" type="primary">trpD</name>
    <name evidence="4" type="ORF">MAMT_00604</name>
</gene>
<dbReference type="Proteomes" id="UP000334923">
    <property type="component" value="Unassembled WGS sequence"/>
</dbReference>
<dbReference type="Gene3D" id="1.20.970.10">
    <property type="entry name" value="Transferase, Pyrimidine Nucleoside Phosphorylase, Chain C"/>
    <property type="match status" value="1"/>
</dbReference>
<protein>
    <submittedName>
        <fullName evidence="4">Anthranilate phosphoribosyltransferase</fullName>
        <ecNumber evidence="4">2.4.2.18</ecNumber>
    </submittedName>
</protein>
<keyword evidence="2 4" id="KW-0808">Transferase</keyword>
<dbReference type="AlphaFoldDB" id="A0A5E6MC45"/>
<dbReference type="EMBL" id="CABFVA020000021">
    <property type="protein sequence ID" value="VVM05350.1"/>
    <property type="molecule type" value="Genomic_DNA"/>
</dbReference>
<dbReference type="NCBIfam" id="TIGR01245">
    <property type="entry name" value="trpD"/>
    <property type="match status" value="1"/>
</dbReference>
<dbReference type="InterPro" id="IPR036320">
    <property type="entry name" value="Glycosyl_Trfase_fam3_N_dom_sf"/>
</dbReference>
<keyword evidence="1 4" id="KW-0328">Glycosyltransferase</keyword>
<dbReference type="RefSeq" id="WP_142659498.1">
    <property type="nucleotide sequence ID" value="NZ_CABFVA020000021.1"/>
</dbReference>
<evidence type="ECO:0000313" key="5">
    <source>
        <dbReference type="Proteomes" id="UP000334923"/>
    </source>
</evidence>
<evidence type="ECO:0000256" key="2">
    <source>
        <dbReference type="ARBA" id="ARBA00022679"/>
    </source>
</evidence>
<proteinExistence type="predicted"/>
<evidence type="ECO:0000256" key="1">
    <source>
        <dbReference type="ARBA" id="ARBA00022676"/>
    </source>
</evidence>
<dbReference type="SUPFAM" id="SSF47648">
    <property type="entry name" value="Nucleoside phosphorylase/phosphoribosyltransferase N-terminal domain"/>
    <property type="match status" value="1"/>
</dbReference>
<dbReference type="GO" id="GO:0000162">
    <property type="term" value="P:L-tryptophan biosynthetic process"/>
    <property type="evidence" value="ECO:0007669"/>
    <property type="project" value="InterPro"/>
</dbReference>
<evidence type="ECO:0000313" key="4">
    <source>
        <dbReference type="EMBL" id="VVM05350.1"/>
    </source>
</evidence>
<dbReference type="GO" id="GO:0004048">
    <property type="term" value="F:anthranilate phosphoribosyltransferase activity"/>
    <property type="evidence" value="ECO:0007669"/>
    <property type="project" value="UniProtKB-EC"/>
</dbReference>
<dbReference type="Gene3D" id="3.40.1030.10">
    <property type="entry name" value="Nucleoside phosphorylase/phosphoribosyltransferase catalytic domain"/>
    <property type="match status" value="1"/>
</dbReference>
<evidence type="ECO:0000259" key="3">
    <source>
        <dbReference type="Pfam" id="PF00591"/>
    </source>
</evidence>
<dbReference type="SUPFAM" id="SSF52418">
    <property type="entry name" value="Nucleoside phosphorylase/phosphoribosyltransferase catalytic domain"/>
    <property type="match status" value="1"/>
</dbReference>
<feature type="domain" description="Glycosyl transferase family 3" evidence="3">
    <location>
        <begin position="77"/>
        <end position="333"/>
    </location>
</feature>
<dbReference type="PANTHER" id="PTHR43285">
    <property type="entry name" value="ANTHRANILATE PHOSPHORIBOSYLTRANSFERASE"/>
    <property type="match status" value="1"/>
</dbReference>
<dbReference type="InterPro" id="IPR035902">
    <property type="entry name" value="Nuc_phospho_transferase"/>
</dbReference>
<organism evidence="4 5">
    <name type="scientific">Methylacidimicrobium tartarophylax</name>
    <dbReference type="NCBI Taxonomy" id="1041768"/>
    <lineage>
        <taxon>Bacteria</taxon>
        <taxon>Pseudomonadati</taxon>
        <taxon>Verrucomicrobiota</taxon>
        <taxon>Methylacidimicrobium</taxon>
    </lineage>
</organism>
<dbReference type="PANTHER" id="PTHR43285:SF2">
    <property type="entry name" value="ANTHRANILATE PHOSPHORIBOSYLTRANSFERASE"/>
    <property type="match status" value="1"/>
</dbReference>
<sequence>MKKSGLGSHSGRELTREEVEGAVACLLDETVAEEEKVAFLLDLEERGATSREAAFFAEAFRGRSVPLGFSGHWEGRPLVDCCGTGGGGLNLCNISTGTMFVLAAAGIPVVKHGNRGVSKISGSGDVLEAMGIPIRLSPPAAERSLRELGMVYLHAPDYHPAFATLGPLRKKLAARGRRTIFHLLGPLLNPARPSAQIVGVFLRGHLAFFEEALLLGGCRRPVVLFGTDGNGRALGELGLEGEAVIQGLDLPEAKQVLAEFAQRRGYSGGRLEEALVTSARESAARLRAVFAGQEKGLVRALLAVNAAVGLVACGQPASFAEALEMVEDLLDRGLVAERLCMAERLAPELKRASASWALS</sequence>
<reference evidence="4 5" key="1">
    <citation type="submission" date="2019-09" db="EMBL/GenBank/DDBJ databases">
        <authorList>
            <person name="Cremers G."/>
        </authorList>
    </citation>
    <scope>NUCLEOTIDE SEQUENCE [LARGE SCALE GENOMIC DNA]</scope>
    <source>
        <strain evidence="4">4A</strain>
    </source>
</reference>
<dbReference type="InterPro" id="IPR000312">
    <property type="entry name" value="Glycosyl_Trfase_fam3"/>
</dbReference>
<dbReference type="OrthoDB" id="9806430at2"/>
<dbReference type="InterPro" id="IPR005940">
    <property type="entry name" value="Anthranilate_Pribosyl_Tfrase"/>
</dbReference>
<dbReference type="Pfam" id="PF00591">
    <property type="entry name" value="Glycos_transf_3"/>
    <property type="match status" value="1"/>
</dbReference>